<dbReference type="InterPro" id="IPR054767">
    <property type="entry name" value="Cas10-Cmr2_palm2"/>
</dbReference>
<feature type="region of interest" description="Disordered" evidence="3">
    <location>
        <begin position="483"/>
        <end position="504"/>
    </location>
</feature>
<gene>
    <name evidence="5" type="ORF">GII31_00575</name>
</gene>
<evidence type="ECO:0000256" key="2">
    <source>
        <dbReference type="ARBA" id="ARBA00023118"/>
    </source>
</evidence>
<feature type="region of interest" description="Disordered" evidence="3">
    <location>
        <begin position="429"/>
        <end position="451"/>
    </location>
</feature>
<name>A0ABX6ICC1_9ACTN</name>
<proteinExistence type="predicted"/>
<evidence type="ECO:0000313" key="6">
    <source>
        <dbReference type="Proteomes" id="UP001059836"/>
    </source>
</evidence>
<evidence type="ECO:0000256" key="3">
    <source>
        <dbReference type="SAM" id="MobiDB-lite"/>
    </source>
</evidence>
<accession>A0ABX6ICC1</accession>
<sequence>MIIETGSNQRYIFATNKQRLQVAASAAVWQLGFVWIEEAIRGVALSYCRDLAEFEYNARDKRSVMHVVKASGRAVLLVHTAEDGRAIITAVTRRALEEKTGIDVWGRVSEPIDAGFETAGDRFFETDVLLREQRTKRLPPTVRFPTLPFHEQCAYTGLPAATVGKEVVGENPKARSDVTEFLFEKATGARQRLLNELHGEEVGLTSEEQTTAKRCTVQMDQMWDGVRNNGWVAAIHADGNGIGKIFANLRITYPDGRTFVEKQKELSDALEKLTWKALRDTVLGIDRTDQNKGRTVWPNRSILPIIVGGDDISAAAHGGIAFEFAALLVANFGHYARADELGLPFITAFDDIRAKLPTLDDVPKQLSLAVGLVFTKPNHPFSHSISLAEELTSSAKKHSKRRTGAIDSLVLYESAVRGLADIRDLMTIPEGRTEDDDTNPPTTAEAPGKPVFSYAGKPIIVNDEHGELMTVGEVRKLIDELSPRPDADRPAEQLPGQHHAADSVKTLSRRQIQDLRPALTEPRTLAGVTDQLRLVRARIDLSGNQIPGIVAEELRIDPAAGKDSTMFVTALDLAVVRAGTVEGNARANDDNPVPTAATT</sequence>
<evidence type="ECO:0000313" key="5">
    <source>
        <dbReference type="EMBL" id="QHN33623.1"/>
    </source>
</evidence>
<dbReference type="RefSeq" id="WP_213245829.1">
    <property type="nucleotide sequence ID" value="NZ_CP045806.1"/>
</dbReference>
<dbReference type="Proteomes" id="UP001059836">
    <property type="component" value="Chromosome"/>
</dbReference>
<keyword evidence="6" id="KW-1185">Reference proteome</keyword>
<organism evidence="5 6">
    <name type="scientific">Gordonia pseudamarae</name>
    <dbReference type="NCBI Taxonomy" id="2831662"/>
    <lineage>
        <taxon>Bacteria</taxon>
        <taxon>Bacillati</taxon>
        <taxon>Actinomycetota</taxon>
        <taxon>Actinomycetes</taxon>
        <taxon>Mycobacteriales</taxon>
        <taxon>Gordoniaceae</taxon>
        <taxon>Gordonia</taxon>
    </lineage>
</organism>
<dbReference type="Gene3D" id="3.30.70.270">
    <property type="match status" value="1"/>
</dbReference>
<dbReference type="InterPro" id="IPR043128">
    <property type="entry name" value="Rev_trsase/Diguanyl_cyclase"/>
</dbReference>
<evidence type="ECO:0000259" key="4">
    <source>
        <dbReference type="Pfam" id="PF22335"/>
    </source>
</evidence>
<dbReference type="Pfam" id="PF22335">
    <property type="entry name" value="Cas10-Cmr2_palm2"/>
    <property type="match status" value="1"/>
</dbReference>
<keyword evidence="2" id="KW-0051">Antiviral defense</keyword>
<protein>
    <recommendedName>
        <fullName evidence="4">Cas10/Cmr2 second palm domain-containing protein</fullName>
    </recommendedName>
</protein>
<feature type="domain" description="Cas10/Cmr2 second palm" evidence="4">
    <location>
        <begin position="232"/>
        <end position="401"/>
    </location>
</feature>
<evidence type="ECO:0000256" key="1">
    <source>
        <dbReference type="ARBA" id="ARBA00022741"/>
    </source>
</evidence>
<keyword evidence="1" id="KW-0547">Nucleotide-binding</keyword>
<reference evidence="5" key="1">
    <citation type="journal article" date="2021" name="Nat. Microbiol.">
        <title>Cocultivation of an ultrasmall environmental parasitic bacterium with lytic ability against bacteria associated with wastewater foams.</title>
        <authorList>
            <person name="Batinovic S."/>
            <person name="Rose J.J.A."/>
            <person name="Ratcliffe J."/>
            <person name="Seviour R.J."/>
            <person name="Petrovski S."/>
        </authorList>
    </citation>
    <scope>NUCLEOTIDE SEQUENCE</scope>
    <source>
        <strain evidence="5">CON9</strain>
    </source>
</reference>
<dbReference type="EMBL" id="CP045809">
    <property type="protein sequence ID" value="QHN33623.1"/>
    <property type="molecule type" value="Genomic_DNA"/>
</dbReference>